<feature type="compositionally biased region" description="Basic and acidic residues" evidence="1">
    <location>
        <begin position="106"/>
        <end position="121"/>
    </location>
</feature>
<keyword evidence="3" id="KW-1185">Reference proteome</keyword>
<reference evidence="2" key="1">
    <citation type="journal article" date="2021" name="Genome Biol. Evol.">
        <title>A High-Quality Reference Genome for a Parasitic Bivalve with Doubly Uniparental Inheritance (Bivalvia: Unionida).</title>
        <authorList>
            <person name="Smith C.H."/>
        </authorList>
    </citation>
    <scope>NUCLEOTIDE SEQUENCE</scope>
    <source>
        <strain evidence="2">CHS0354</strain>
    </source>
</reference>
<comment type="caution">
    <text evidence="2">The sequence shown here is derived from an EMBL/GenBank/DDBJ whole genome shotgun (WGS) entry which is preliminary data.</text>
</comment>
<accession>A0AAE0TB77</accession>
<feature type="region of interest" description="Disordered" evidence="1">
    <location>
        <begin position="436"/>
        <end position="457"/>
    </location>
</feature>
<evidence type="ECO:0000313" key="2">
    <source>
        <dbReference type="EMBL" id="KAK3606813.1"/>
    </source>
</evidence>
<protein>
    <submittedName>
        <fullName evidence="2">Uncharacterized protein</fullName>
    </submittedName>
</protein>
<proteinExistence type="predicted"/>
<gene>
    <name evidence="2" type="ORF">CHS0354_018407</name>
</gene>
<organism evidence="2 3">
    <name type="scientific">Potamilus streckersoni</name>
    <dbReference type="NCBI Taxonomy" id="2493646"/>
    <lineage>
        <taxon>Eukaryota</taxon>
        <taxon>Metazoa</taxon>
        <taxon>Spiralia</taxon>
        <taxon>Lophotrochozoa</taxon>
        <taxon>Mollusca</taxon>
        <taxon>Bivalvia</taxon>
        <taxon>Autobranchia</taxon>
        <taxon>Heteroconchia</taxon>
        <taxon>Palaeoheterodonta</taxon>
        <taxon>Unionida</taxon>
        <taxon>Unionoidea</taxon>
        <taxon>Unionidae</taxon>
        <taxon>Ambleminae</taxon>
        <taxon>Lampsilini</taxon>
        <taxon>Potamilus</taxon>
    </lineage>
</organism>
<reference evidence="2" key="3">
    <citation type="submission" date="2023-05" db="EMBL/GenBank/DDBJ databases">
        <authorList>
            <person name="Smith C.H."/>
        </authorList>
    </citation>
    <scope>NUCLEOTIDE SEQUENCE</scope>
    <source>
        <strain evidence="2">CHS0354</strain>
        <tissue evidence="2">Mantle</tissue>
    </source>
</reference>
<evidence type="ECO:0000256" key="1">
    <source>
        <dbReference type="SAM" id="MobiDB-lite"/>
    </source>
</evidence>
<dbReference type="EMBL" id="JAEAOA010001141">
    <property type="protein sequence ID" value="KAK3606813.1"/>
    <property type="molecule type" value="Genomic_DNA"/>
</dbReference>
<feature type="region of interest" description="Disordered" evidence="1">
    <location>
        <begin position="99"/>
        <end position="121"/>
    </location>
</feature>
<sequence length="509" mass="58730">MASDKTKLNSVFVFKKTRDILDEQSIADATSRREKTDSEMRRRIMEAVRRRTGVEAPEFSRKEIRPGELTTRPIYMHNIIRDNIYAEIGERLTLLERNTPQISQHRRGDMPKRTDESDSDDSLSKFDTFFKDIFSNMSDAITAEKSAMEEADTETEWVNHLAQKDLDSFLHDIENYRAFTAETEEELNAAEAEYYAKIKDSLIALHKKALKGERQSVIDFAASLKRLSVDFNKLSDSPVSRAIGAYLSKSGGKTYEEYSRTAKNRVDLNAVHRKLGQVFNSIDSKRVHINRLEDLFAESTGKIPKKSADAVFNEFKSNADRYDLQTALDRLLDNIPYEFVLAATEEFAAQLKDKVYRENENPTFANIVYRREYNRLLTQCRFYQLLNEYNLWYKALISRVFKASVLLYGAKRSGAEQKNIRRIILSLPYPRPYRQSVTVSRRRGGNPLSGKGQRQKSSDFLTVKDKLEAVNSLQKLRGTLEGMQSPTSSLLSQAYEEFYSFRRFKTRAA</sequence>
<name>A0AAE0TB77_9BIVA</name>
<dbReference type="Proteomes" id="UP001195483">
    <property type="component" value="Unassembled WGS sequence"/>
</dbReference>
<reference evidence="2" key="2">
    <citation type="journal article" date="2021" name="Genome Biol. Evol.">
        <title>Developing a high-quality reference genome for a parasitic bivalve with doubly uniparental inheritance (Bivalvia: Unionida).</title>
        <authorList>
            <person name="Smith C.H."/>
        </authorList>
    </citation>
    <scope>NUCLEOTIDE SEQUENCE</scope>
    <source>
        <strain evidence="2">CHS0354</strain>
        <tissue evidence="2">Mantle</tissue>
    </source>
</reference>
<evidence type="ECO:0000313" key="3">
    <source>
        <dbReference type="Proteomes" id="UP001195483"/>
    </source>
</evidence>
<dbReference type="AlphaFoldDB" id="A0AAE0TB77"/>